<dbReference type="MGI" id="MGI:3641901">
    <property type="gene designation" value="Gm10748"/>
</dbReference>
<reference evidence="1" key="6">
    <citation type="journal article" date="2002" name="Nature">
        <title>Analysis of the mouse transcriptome based on functional annotation of 60,770 full-length cDNAs.</title>
        <authorList>
            <consortium name="The FANTOM Consortium and the RIKEN Genome Exploration Research Group Phase I and II Team"/>
        </authorList>
    </citation>
    <scope>NUCLEOTIDE SEQUENCE</scope>
    <source>
        <strain evidence="1">C57BL/6J</strain>
        <tissue evidence="1">Head</tissue>
    </source>
</reference>
<reference evidence="1" key="7">
    <citation type="journal article" date="2005" name="Science">
        <title>The Transcriptional Landscape of the Mammalian Genome.</title>
        <authorList>
            <consortium name="The FANTOM Consortium"/>
            <consortium name="Riken Genome Exploration Research Group and Genome Science Group (Genome Network Project Core Group)"/>
        </authorList>
    </citation>
    <scope>NUCLEOTIDE SEQUENCE</scope>
    <source>
        <strain evidence="1">C57BL/6J</strain>
        <tissue evidence="1">Head</tissue>
    </source>
</reference>
<reference evidence="1" key="4">
    <citation type="journal article" date="2001" name="Nature">
        <title>Functional annotation of a full-length mouse cDNA collection.</title>
        <authorList>
            <consortium name="The RIKEN Genome Exploration Research Group Phase II Team and the FANTOM Consortium"/>
        </authorList>
    </citation>
    <scope>NUCLEOTIDE SEQUENCE</scope>
    <source>
        <strain evidence="1">C57BL/6J</strain>
        <tissue evidence="1">Head</tissue>
    </source>
</reference>
<dbReference type="AGR" id="MGI:3641901"/>
<sequence>MLKSCNTLFQTELIYRAQKPGQKTGNLTLGLELFLNWRMPGRGRWGIISDLVRGGQTGRKDSWRLFIRFGKPRVSSAWICEINCSKEKSLEVEVTFCFNVNCPSSSTLNT</sequence>
<dbReference type="EMBL" id="AK029361">
    <property type="protein sequence ID" value="BAC26416.1"/>
    <property type="molecule type" value="mRNA"/>
</dbReference>
<evidence type="ECO:0000313" key="2">
    <source>
        <dbReference type="MGI" id="MGI:3641901"/>
    </source>
</evidence>
<reference evidence="1" key="5">
    <citation type="submission" date="2001-07" db="EMBL/GenBank/DDBJ databases">
        <authorList>
            <person name="Adachi J."/>
            <person name="Aizawa K."/>
            <person name="Akimura T."/>
            <person name="Arakawa T."/>
            <person name="Bono H."/>
            <person name="Carninci P."/>
            <person name="Fukuda S."/>
            <person name="Furuno M."/>
            <person name="Hanagaki T."/>
            <person name="Hara A."/>
            <person name="Hashizume W."/>
            <person name="Hayashida K."/>
            <person name="Hayatsu N."/>
            <person name="Hiramoto K."/>
            <person name="Hiraoka T."/>
            <person name="Hirozane T."/>
            <person name="Hori F."/>
            <person name="Imotani K."/>
            <person name="Ishii Y."/>
            <person name="Itoh M."/>
            <person name="Kagawa I."/>
            <person name="Kasukawa T."/>
            <person name="Katoh H."/>
            <person name="Kawai J."/>
            <person name="Kojima Y."/>
            <person name="Kondo S."/>
            <person name="Konno H."/>
            <person name="Kouda M."/>
            <person name="Koya S."/>
            <person name="Kurihara C."/>
            <person name="Matsuyama T."/>
            <person name="Miyazaki A."/>
            <person name="Murata M."/>
            <person name="Nakamura M."/>
            <person name="Nishi K."/>
            <person name="Nomura K."/>
            <person name="Numazaki R."/>
            <person name="Ohno M."/>
            <person name="Ohsato N."/>
            <person name="Okazaki Y."/>
            <person name="Saito R."/>
            <person name="Saitoh H."/>
            <person name="Sakai C."/>
            <person name="Sakai K."/>
            <person name="Sakazume N."/>
            <person name="Sano H."/>
            <person name="Sasaki D."/>
            <person name="Shibata K."/>
            <person name="Shinagawa A."/>
            <person name="Shiraki T."/>
            <person name="Sogabe Y."/>
            <person name="Tagami M."/>
            <person name="Tagawa A."/>
            <person name="Takahashi F."/>
            <person name="Takaku-Akahira S."/>
            <person name="Takeda Y."/>
            <person name="Tanaka T."/>
            <person name="Tomaru A."/>
            <person name="Toya T."/>
            <person name="Yasunishi A."/>
            <person name="Muramatsu M."/>
            <person name="Hayashizaki Y."/>
        </authorList>
    </citation>
    <scope>NUCLEOTIDE SEQUENCE</scope>
    <source>
        <strain evidence="1">C57BL/6J</strain>
        <tissue evidence="1">Head</tissue>
    </source>
</reference>
<proteinExistence type="evidence at transcript level"/>
<evidence type="ECO:0000313" key="1">
    <source>
        <dbReference type="EMBL" id="BAC26416.1"/>
    </source>
</evidence>
<organism evidence="1">
    <name type="scientific">Mus musculus</name>
    <name type="common">Mouse</name>
    <dbReference type="NCBI Taxonomy" id="10090"/>
    <lineage>
        <taxon>Eukaryota</taxon>
        <taxon>Metazoa</taxon>
        <taxon>Chordata</taxon>
        <taxon>Craniata</taxon>
        <taxon>Vertebrata</taxon>
        <taxon>Euteleostomi</taxon>
        <taxon>Mammalia</taxon>
        <taxon>Eutheria</taxon>
        <taxon>Euarchontoglires</taxon>
        <taxon>Glires</taxon>
        <taxon>Rodentia</taxon>
        <taxon>Myomorpha</taxon>
        <taxon>Muroidea</taxon>
        <taxon>Muridae</taxon>
        <taxon>Murinae</taxon>
        <taxon>Mus</taxon>
        <taxon>Mus</taxon>
    </lineage>
</organism>
<reference evidence="1" key="3">
    <citation type="journal article" date="2000" name="Genome Res.">
        <title>RIKEN integrated sequence analysis (RISA) system--384-format sequencing pipeline with 384 multicapillary sequencer.</title>
        <authorList>
            <person name="Shibata K."/>
            <person name="Itoh M."/>
            <person name="Aizawa K."/>
            <person name="Nagaoka S."/>
            <person name="Sasaki N."/>
            <person name="Carninci P."/>
            <person name="Konno H."/>
            <person name="Akiyama J."/>
            <person name="Nishi K."/>
            <person name="Kitsunai T."/>
            <person name="Tashiro H."/>
            <person name="Itoh M."/>
            <person name="Sumi N."/>
            <person name="Ishii Y."/>
            <person name="Nakamura S."/>
            <person name="Hazama M."/>
            <person name="Nishine T."/>
            <person name="Harada A."/>
            <person name="Yamamoto R."/>
            <person name="Matsumoto H."/>
            <person name="Sakaguchi S."/>
            <person name="Ikegami T."/>
            <person name="Kashiwagi K."/>
            <person name="Fujiwake S."/>
            <person name="Inoue K."/>
            <person name="Togawa Y."/>
            <person name="Izawa M."/>
            <person name="Ohara E."/>
            <person name="Watahiki M."/>
            <person name="Yoneda Y."/>
            <person name="Ishikawa T."/>
            <person name="Ozawa K."/>
            <person name="Tanaka T."/>
            <person name="Matsuura S."/>
            <person name="Kawai J."/>
            <person name="Okazaki Y."/>
            <person name="Muramatsu M."/>
            <person name="Inoue Y."/>
            <person name="Kira A."/>
            <person name="Hayashizaki Y."/>
        </authorList>
    </citation>
    <scope>NUCLEOTIDE SEQUENCE</scope>
    <source>
        <strain evidence="1">C57BL/6J</strain>
        <tissue evidence="1">Head</tissue>
    </source>
</reference>
<reference evidence="1" key="8">
    <citation type="journal article" date="2005" name="Science">
        <title>Antisense Transcription in the Mammalian Transcriptome.</title>
        <authorList>
            <consortium name="RIKEN Genome Exploration Research Group and Genome Science Group (Genome Network Project Core Group) and the FANTOM Consortium"/>
        </authorList>
    </citation>
    <scope>NUCLEOTIDE SEQUENCE</scope>
    <source>
        <strain evidence="1">C57BL/6J</strain>
        <tissue evidence="1">Head</tissue>
    </source>
</reference>
<accession>Q8CDY6</accession>
<reference evidence="1" key="1">
    <citation type="journal article" date="1999" name="Methods Enzymol.">
        <title>High-efficiency full-length cDNA cloning.</title>
        <authorList>
            <person name="Carninci P."/>
            <person name="Hayashizaki Y."/>
        </authorList>
    </citation>
    <scope>NUCLEOTIDE SEQUENCE</scope>
    <source>
        <strain evidence="1">C57BL/6J</strain>
        <tissue evidence="1">Head</tissue>
    </source>
</reference>
<gene>
    <name evidence="2" type="primary">Gm10748</name>
</gene>
<protein>
    <submittedName>
        <fullName evidence="1">Uncharacterized protein</fullName>
    </submittedName>
</protein>
<reference evidence="1" key="2">
    <citation type="journal article" date="2000" name="Genome Res.">
        <title>Normalization and subtraction of cap-trapper-selected cDNAs to prepare full-length cDNA libraries for rapid discovery of new genes.</title>
        <authorList>
            <person name="Carninci P."/>
            <person name="Shibata Y."/>
            <person name="Hayatsu N."/>
            <person name="Sugahara Y."/>
            <person name="Shibata K."/>
            <person name="Itoh M."/>
            <person name="Konno H."/>
            <person name="Okazaki Y."/>
            <person name="Muramatsu M."/>
            <person name="Hayashizaki Y."/>
        </authorList>
    </citation>
    <scope>NUCLEOTIDE SEQUENCE</scope>
    <source>
        <strain evidence="1">C57BL/6J</strain>
        <tissue evidence="1">Head</tissue>
    </source>
</reference>
<dbReference type="AlphaFoldDB" id="Q8CDY6"/>
<name>Q8CDY6_MOUSE</name>